<gene>
    <name evidence="1" type="ORF">FEF09_25815</name>
</gene>
<dbReference type="Proteomes" id="UP000318815">
    <property type="component" value="Unassembled WGS sequence"/>
</dbReference>
<proteinExistence type="predicted"/>
<dbReference type="RefSeq" id="WP_146307779.1">
    <property type="nucleotide sequence ID" value="NZ_VOHS01000048.1"/>
</dbReference>
<organism evidence="1 2">
    <name type="scientific">Chitinophaga pinensis</name>
    <dbReference type="NCBI Taxonomy" id="79329"/>
    <lineage>
        <taxon>Bacteria</taxon>
        <taxon>Pseudomonadati</taxon>
        <taxon>Bacteroidota</taxon>
        <taxon>Chitinophagia</taxon>
        <taxon>Chitinophagales</taxon>
        <taxon>Chitinophagaceae</taxon>
        <taxon>Chitinophaga</taxon>
    </lineage>
</organism>
<dbReference type="EMBL" id="VOHS01000048">
    <property type="protein sequence ID" value="TWV94294.1"/>
    <property type="molecule type" value="Genomic_DNA"/>
</dbReference>
<evidence type="ECO:0000313" key="2">
    <source>
        <dbReference type="Proteomes" id="UP000318815"/>
    </source>
</evidence>
<dbReference type="AlphaFoldDB" id="A0A5C6LLA1"/>
<sequence>MGNAQKCSRVNLLQTHIIALLLSGVVWSQKPVLSNDSWRTWTTLSPRYGIRDDGHYCWYQYGSPATGDTLCYHALDGHISRVFAHGFNPTFAAKHFLFQLPAIRCICLQMIVCGSCRE</sequence>
<name>A0A5C6LLA1_9BACT</name>
<keyword evidence="2" id="KW-1185">Reference proteome</keyword>
<evidence type="ECO:0000313" key="1">
    <source>
        <dbReference type="EMBL" id="TWV94294.1"/>
    </source>
</evidence>
<accession>A0A5C6LLA1</accession>
<comment type="caution">
    <text evidence="1">The sequence shown here is derived from an EMBL/GenBank/DDBJ whole genome shotgun (WGS) entry which is preliminary data.</text>
</comment>
<dbReference type="OrthoDB" id="9812921at2"/>
<reference evidence="1 2" key="1">
    <citation type="submission" date="2019-08" db="EMBL/GenBank/DDBJ databases">
        <title>Whole genome sequencing of chitin degrading bacteria Chitinophaga pinensis YS16.</title>
        <authorList>
            <person name="Singh R.P."/>
            <person name="Manchanda G."/>
            <person name="Maurya I.K."/>
            <person name="Joshi N.K."/>
            <person name="Srivastava A.K."/>
        </authorList>
    </citation>
    <scope>NUCLEOTIDE SEQUENCE [LARGE SCALE GENOMIC DNA]</scope>
    <source>
        <strain evidence="1 2">YS-16</strain>
    </source>
</reference>
<protein>
    <submittedName>
        <fullName evidence="1">Uncharacterized protein</fullName>
    </submittedName>
</protein>